<dbReference type="InterPro" id="IPR046558">
    <property type="entry name" value="DUF6712"/>
</dbReference>
<organism evidence="1">
    <name type="scientific">uncultured Caudovirales phage</name>
    <dbReference type="NCBI Taxonomy" id="2100421"/>
    <lineage>
        <taxon>Viruses</taxon>
        <taxon>Duplodnaviria</taxon>
        <taxon>Heunggongvirae</taxon>
        <taxon>Uroviricota</taxon>
        <taxon>Caudoviricetes</taxon>
        <taxon>Peduoviridae</taxon>
        <taxon>Maltschvirus</taxon>
        <taxon>Maltschvirus maltsch</taxon>
    </lineage>
</organism>
<sequence length="191" mass="22131">MKDILFISPENIYERTQIHSNIDSKMIVPEIKVCQDMYILPLLGSGLYERLQDGIDNNNLTVDEVTLLKSYVRDCLIYYVVAELTDTLTHQYWNKGVLKKTNEGSENVSMSELIDLKNKFKSRAEFYGQRLAKYLIEESNNAKFPLYINPGSRADTIVPKRDAYFPGVYLGMPYDEFKNCEDCQKPFNNVQ</sequence>
<gene>
    <name evidence="1" type="ORF">UFOVP318_48</name>
</gene>
<proteinExistence type="predicted"/>
<name>A0A6J5LTA6_9CAUD</name>
<dbReference type="Pfam" id="PF20459">
    <property type="entry name" value="DUF6712"/>
    <property type="match status" value="1"/>
</dbReference>
<accession>A0A6J5LTA6</accession>
<reference evidence="1" key="1">
    <citation type="submission" date="2020-04" db="EMBL/GenBank/DDBJ databases">
        <authorList>
            <person name="Chiriac C."/>
            <person name="Salcher M."/>
            <person name="Ghai R."/>
            <person name="Kavagutti S V."/>
        </authorList>
    </citation>
    <scope>NUCLEOTIDE SEQUENCE</scope>
</reference>
<evidence type="ECO:0000313" key="1">
    <source>
        <dbReference type="EMBL" id="CAB4137635.1"/>
    </source>
</evidence>
<dbReference type="EMBL" id="LR796337">
    <property type="protein sequence ID" value="CAB4137635.1"/>
    <property type="molecule type" value="Genomic_DNA"/>
</dbReference>
<protein>
    <submittedName>
        <fullName evidence="1">Uncharacterized protein</fullName>
    </submittedName>
</protein>